<evidence type="ECO:0000313" key="2">
    <source>
        <dbReference type="EMBL" id="WKW15662.1"/>
    </source>
</evidence>
<proteinExistence type="predicted"/>
<dbReference type="Proteomes" id="UP001229955">
    <property type="component" value="Chromosome"/>
</dbReference>
<sequence>MHSRVLWTFLALVAAACAERPSVEYDGPYRNEVRRAIPQLEKATGLTFTSPPKLEERDRDEVREFLERQFAEQLTPLELAGTEAAYKRLGMIPDTMDLRAFLLDLLTEQVAGYYDPATRVLYVVKDGSPEITSVTVSHELVHALQHMHFPIDSTRSLKGDNDRQVAMQAMIEGQAVYEQMSIMLGGSDMGLALPGGWDNVREQIRSAQASMPKFASAPTLLQETLLFPYIAGAEFVRQFKRARPGAVPYAPAPASTEQILHANKYLDSVPDLPTRVTLGAPRGAEVVHEDNLGEFETRLFLYEHIKDIGGAAAAAAGWDGDRYQLVQVGAGNGIVWLTVWDDAVEASEFRDRMERMVERRFATRRGAGGEGSARSWTVRGRSLHLEQTEIGGRAVVIWEDLPAGTRPGVLNRAAVRLEQP</sequence>
<evidence type="ECO:0000313" key="3">
    <source>
        <dbReference type="Proteomes" id="UP001229955"/>
    </source>
</evidence>
<evidence type="ECO:0000313" key="1">
    <source>
        <dbReference type="EMBL" id="WKW12755.1"/>
    </source>
</evidence>
<dbReference type="AlphaFoldDB" id="A0AA49K1F0"/>
<dbReference type="PROSITE" id="PS51257">
    <property type="entry name" value="PROKAR_LIPOPROTEIN"/>
    <property type="match status" value="1"/>
</dbReference>
<dbReference type="KEGG" id="pspc:Strain318_002063"/>
<keyword evidence="3" id="KW-1185">Reference proteome</keyword>
<protein>
    <submittedName>
        <fullName evidence="2">Uncharacterized protein</fullName>
    </submittedName>
</protein>
<dbReference type="EMBL" id="CP130612">
    <property type="protein sequence ID" value="WKW12755.1"/>
    <property type="molecule type" value="Genomic_DNA"/>
</dbReference>
<accession>A0AA49JVN4</accession>
<dbReference type="RefSeq" id="WP_367885632.1">
    <property type="nucleotide sequence ID" value="NZ_CP130612.1"/>
</dbReference>
<accession>A0AA49K1F0</accession>
<organism evidence="2 3">
    <name type="scientific">Pseudogemmatithrix spongiicola</name>
    <dbReference type="NCBI Taxonomy" id="3062599"/>
    <lineage>
        <taxon>Bacteria</taxon>
        <taxon>Pseudomonadati</taxon>
        <taxon>Gemmatimonadota</taxon>
        <taxon>Gemmatimonadia</taxon>
        <taxon>Gemmatimonadales</taxon>
        <taxon>Gemmatimonadaceae</taxon>
        <taxon>Pseudogemmatithrix</taxon>
    </lineage>
</organism>
<reference evidence="2" key="1">
    <citation type="submission" date="2023-07" db="EMBL/GenBank/DDBJ databases">
        <authorList>
            <person name="Haufschild T."/>
            <person name="Kallscheuer N."/>
            <person name="Hammer J."/>
            <person name="Kohn T."/>
            <person name="Kabuu M."/>
            <person name="Jogler M."/>
            <person name="Wohfarth N."/>
            <person name="Heuer A."/>
            <person name="Rohde M."/>
            <person name="van Teeseling M.C.F."/>
            <person name="Jogler C."/>
        </authorList>
    </citation>
    <scope>NUCLEOTIDE SEQUENCE</scope>
    <source>
        <strain evidence="1">Strain 138</strain>
        <strain evidence="2">Strain 318</strain>
    </source>
</reference>
<name>A0AA49K1F0_9BACT</name>
<gene>
    <name evidence="1" type="ORF">Strain138_002064</name>
    <name evidence="2" type="ORF">Strain318_002063</name>
</gene>
<dbReference type="EMBL" id="CP130613">
    <property type="protein sequence ID" value="WKW15662.1"/>
    <property type="molecule type" value="Genomic_DNA"/>
</dbReference>